<keyword evidence="9" id="KW-1185">Reference proteome</keyword>
<feature type="transmembrane region" description="Helical" evidence="6">
    <location>
        <begin position="284"/>
        <end position="302"/>
    </location>
</feature>
<dbReference type="InterPro" id="IPR011701">
    <property type="entry name" value="MFS"/>
</dbReference>
<evidence type="ECO:0000256" key="2">
    <source>
        <dbReference type="ARBA" id="ARBA00022692"/>
    </source>
</evidence>
<feature type="transmembrane region" description="Helical" evidence="6">
    <location>
        <begin position="131"/>
        <end position="149"/>
    </location>
</feature>
<feature type="transmembrane region" description="Helical" evidence="6">
    <location>
        <begin position="386"/>
        <end position="406"/>
    </location>
</feature>
<dbReference type="PANTHER" id="PTHR23501">
    <property type="entry name" value="MAJOR FACILITATOR SUPERFAMILY"/>
    <property type="match status" value="1"/>
</dbReference>
<dbReference type="EMBL" id="KZ613939">
    <property type="protein sequence ID" value="PMD46864.1"/>
    <property type="molecule type" value="Genomic_DNA"/>
</dbReference>
<dbReference type="InterPro" id="IPR036259">
    <property type="entry name" value="MFS_trans_sf"/>
</dbReference>
<feature type="region of interest" description="Disordered" evidence="5">
    <location>
        <begin position="1"/>
        <end position="33"/>
    </location>
</feature>
<evidence type="ECO:0000256" key="4">
    <source>
        <dbReference type="ARBA" id="ARBA00023136"/>
    </source>
</evidence>
<evidence type="ECO:0000313" key="9">
    <source>
        <dbReference type="Proteomes" id="UP000235786"/>
    </source>
</evidence>
<evidence type="ECO:0000256" key="3">
    <source>
        <dbReference type="ARBA" id="ARBA00022989"/>
    </source>
</evidence>
<feature type="domain" description="Major facilitator superfamily (MFS) profile" evidence="7">
    <location>
        <begin position="65"/>
        <end position="563"/>
    </location>
</feature>
<comment type="subcellular location">
    <subcellularLocation>
        <location evidence="1">Membrane</location>
        <topology evidence="1">Multi-pass membrane protein</topology>
    </subcellularLocation>
</comment>
<feature type="transmembrane region" description="Helical" evidence="6">
    <location>
        <begin position="539"/>
        <end position="558"/>
    </location>
</feature>
<reference evidence="8 9" key="1">
    <citation type="submission" date="2016-04" db="EMBL/GenBank/DDBJ databases">
        <title>A degradative enzymes factory behind the ericoid mycorrhizal symbiosis.</title>
        <authorList>
            <consortium name="DOE Joint Genome Institute"/>
            <person name="Martino E."/>
            <person name="Morin E."/>
            <person name="Grelet G."/>
            <person name="Kuo A."/>
            <person name="Kohler A."/>
            <person name="Daghino S."/>
            <person name="Barry K."/>
            <person name="Choi C."/>
            <person name="Cichocki N."/>
            <person name="Clum A."/>
            <person name="Copeland A."/>
            <person name="Hainaut M."/>
            <person name="Haridas S."/>
            <person name="Labutti K."/>
            <person name="Lindquist E."/>
            <person name="Lipzen A."/>
            <person name="Khouja H.-R."/>
            <person name="Murat C."/>
            <person name="Ohm R."/>
            <person name="Olson A."/>
            <person name="Spatafora J."/>
            <person name="Veneault-Fourrey C."/>
            <person name="Henrissat B."/>
            <person name="Grigoriev I."/>
            <person name="Martin F."/>
            <person name="Perotto S."/>
        </authorList>
    </citation>
    <scope>NUCLEOTIDE SEQUENCE [LARGE SCALE GENOMIC DNA]</scope>
    <source>
        <strain evidence="8 9">F</strain>
    </source>
</reference>
<dbReference type="STRING" id="1149755.A0A2J6S7X4"/>
<evidence type="ECO:0000259" key="7">
    <source>
        <dbReference type="PROSITE" id="PS50850"/>
    </source>
</evidence>
<dbReference type="GO" id="GO:0022857">
    <property type="term" value="F:transmembrane transporter activity"/>
    <property type="evidence" value="ECO:0007669"/>
    <property type="project" value="InterPro"/>
</dbReference>
<sequence length="592" mass="64394">MAQNTTANDFGIDISSPFDTTDHDKPLDEKADGQGHTQLEELEYVSTRTNPDREDFAWDYDVITNLLGVYCTYFSTNWAQFLLPFGLTFVEEAFPDHPDITPWVASVPSVCTAVISLFIGELSDIFGRRFFMLLANAFVVVGMCVASRAPNVTVLVGGQVLNGLGAGLGLLSLPALSEIVLKRSRSWVVAAGGVFLAVLTSAGGISEGVFVTDNTGGYKQGWRMGVYLGIGFAVIGLALTLIFYHPGPRPNPGNLYVRTRLGKIDWFGLFIVEVLFAWDSPRVLVLIIVGFFLVGIFVIWEWKFVEFGLFPRVIFRDRNYRVIVILQFVEGMSLLSGQAFLPQMITTIFDKAAVVTTVRNFPFAAGLMGGSAFAAVILYKTREVKVLTISSVVMIAAGAGMFAALTPDINYAVCFFGWTLYGFGVAQMTVIVPVVASITTPDEFIATALSLTNAVRDLGGAIGIVMFSQILQSKITKKLPVDVGTAAFEAGIPLQDLATSVEAFLSGDAAAIEAAGLTPTALDLMTKASQTAYAESWRWVWIALLPFCAVTFLLAFLLRTTEKNFTMEVAAAVQHRHAHHKENEKKVAQEEA</sequence>
<feature type="transmembrane region" description="Helical" evidence="6">
    <location>
        <begin position="418"/>
        <end position="439"/>
    </location>
</feature>
<protein>
    <submittedName>
        <fullName evidence="8">MFS general substrate transporter</fullName>
    </submittedName>
</protein>
<accession>A0A2J6S7X4</accession>
<name>A0A2J6S7X4_HYAVF</name>
<feature type="transmembrane region" description="Helical" evidence="6">
    <location>
        <begin position="187"/>
        <end position="205"/>
    </location>
</feature>
<feature type="transmembrane region" description="Helical" evidence="6">
    <location>
        <begin position="361"/>
        <end position="379"/>
    </location>
</feature>
<evidence type="ECO:0000256" key="1">
    <source>
        <dbReference type="ARBA" id="ARBA00004141"/>
    </source>
</evidence>
<dbReference type="PROSITE" id="PS50850">
    <property type="entry name" value="MFS"/>
    <property type="match status" value="1"/>
</dbReference>
<organism evidence="8 9">
    <name type="scientific">Hyaloscypha variabilis (strain UAMH 11265 / GT02V1 / F)</name>
    <name type="common">Meliniomyces variabilis</name>
    <dbReference type="NCBI Taxonomy" id="1149755"/>
    <lineage>
        <taxon>Eukaryota</taxon>
        <taxon>Fungi</taxon>
        <taxon>Dikarya</taxon>
        <taxon>Ascomycota</taxon>
        <taxon>Pezizomycotina</taxon>
        <taxon>Leotiomycetes</taxon>
        <taxon>Helotiales</taxon>
        <taxon>Hyaloscyphaceae</taxon>
        <taxon>Hyaloscypha</taxon>
        <taxon>Hyaloscypha variabilis</taxon>
    </lineage>
</organism>
<gene>
    <name evidence="8" type="ORF">L207DRAFT_562091</name>
</gene>
<feature type="transmembrane region" description="Helical" evidence="6">
    <location>
        <begin position="322"/>
        <end position="341"/>
    </location>
</feature>
<dbReference type="AlphaFoldDB" id="A0A2J6S7X4"/>
<dbReference type="GO" id="GO:0005886">
    <property type="term" value="C:plasma membrane"/>
    <property type="evidence" value="ECO:0007669"/>
    <property type="project" value="TreeGrafter"/>
</dbReference>
<dbReference type="Proteomes" id="UP000235786">
    <property type="component" value="Unassembled WGS sequence"/>
</dbReference>
<feature type="transmembrane region" description="Helical" evidence="6">
    <location>
        <begin position="451"/>
        <end position="471"/>
    </location>
</feature>
<feature type="transmembrane region" description="Helical" evidence="6">
    <location>
        <begin position="225"/>
        <end position="245"/>
    </location>
</feature>
<keyword evidence="4 6" id="KW-0472">Membrane</keyword>
<evidence type="ECO:0000256" key="5">
    <source>
        <dbReference type="SAM" id="MobiDB-lite"/>
    </source>
</evidence>
<keyword evidence="2 6" id="KW-0812">Transmembrane</keyword>
<evidence type="ECO:0000313" key="8">
    <source>
        <dbReference type="EMBL" id="PMD46864.1"/>
    </source>
</evidence>
<dbReference type="OrthoDB" id="4139357at2759"/>
<dbReference type="Pfam" id="PF07690">
    <property type="entry name" value="MFS_1"/>
    <property type="match status" value="1"/>
</dbReference>
<dbReference type="PANTHER" id="PTHR23501:SF195">
    <property type="entry name" value="PEP5"/>
    <property type="match status" value="1"/>
</dbReference>
<feature type="transmembrane region" description="Helical" evidence="6">
    <location>
        <begin position="155"/>
        <end position="175"/>
    </location>
</feature>
<evidence type="ECO:0000256" key="6">
    <source>
        <dbReference type="SAM" id="Phobius"/>
    </source>
</evidence>
<dbReference type="SUPFAM" id="SSF103473">
    <property type="entry name" value="MFS general substrate transporter"/>
    <property type="match status" value="1"/>
</dbReference>
<dbReference type="Gene3D" id="1.20.1250.20">
    <property type="entry name" value="MFS general substrate transporter like domains"/>
    <property type="match status" value="2"/>
</dbReference>
<dbReference type="InterPro" id="IPR020846">
    <property type="entry name" value="MFS_dom"/>
</dbReference>
<dbReference type="PROSITE" id="PS00216">
    <property type="entry name" value="SUGAR_TRANSPORT_1"/>
    <property type="match status" value="1"/>
</dbReference>
<proteinExistence type="predicted"/>
<dbReference type="InterPro" id="IPR005829">
    <property type="entry name" value="Sugar_transporter_CS"/>
</dbReference>
<keyword evidence="3 6" id="KW-1133">Transmembrane helix</keyword>
<feature type="compositionally biased region" description="Basic and acidic residues" evidence="5">
    <location>
        <begin position="20"/>
        <end position="33"/>
    </location>
</feature>